<name>A0A9P4WIX1_9PLEO</name>
<gene>
    <name evidence="3" type="ORF">E8E12_001766</name>
</gene>
<protein>
    <recommendedName>
        <fullName evidence="5">Cell division cycle protein 123</fullName>
    </recommendedName>
</protein>
<evidence type="ECO:0000256" key="1">
    <source>
        <dbReference type="ARBA" id="ARBA00011047"/>
    </source>
</evidence>
<feature type="region of interest" description="Disordered" evidence="2">
    <location>
        <begin position="60"/>
        <end position="96"/>
    </location>
</feature>
<evidence type="ECO:0008006" key="5">
    <source>
        <dbReference type="Google" id="ProtNLM"/>
    </source>
</evidence>
<feature type="region of interest" description="Disordered" evidence="2">
    <location>
        <begin position="399"/>
        <end position="420"/>
    </location>
</feature>
<dbReference type="GO" id="GO:0005737">
    <property type="term" value="C:cytoplasm"/>
    <property type="evidence" value="ECO:0007669"/>
    <property type="project" value="TreeGrafter"/>
</dbReference>
<sequence length="420" mass="47791">MSTQEPLTELPFPPVTKQHILNCSYHNWHPQYRAVTPKARLVPLPTAFLDYLRSDGIVLPPEETDNPTWSDDDSGIFSGADNNNDGDEEADTDPSVHWRDTHEAISRTIDELGGKVAPKLNWSAPKDATWIAATNSMECSSPNDIYLLLKSSDFITHDLAHAFDDTADTPNTPDPEIQYHLVLRKWINLNPSVEFRCFVRDRRLVALCQRDLNHFDFLFGMQDRLRQLVQDFFDDKLRDSFPDPNFTFDVYVPPPHDRVWVVDFNPWAQRTDPLLFSWMELLTMEVPEVQTKPREEVVRIPIAPAGGASAVSPEAEGSLTEERTAGGTTFISLDDISSGSDTDDSDVEEIWRPEFRLVRKDDPEAYGFTTPQYSAHKMPRDVVDAASGGEGMMREFAMQWQDAQRLAEQQRQEDSSEDET</sequence>
<dbReference type="EMBL" id="SWKV01000080">
    <property type="protein sequence ID" value="KAF3033484.1"/>
    <property type="molecule type" value="Genomic_DNA"/>
</dbReference>
<evidence type="ECO:0000313" key="4">
    <source>
        <dbReference type="Proteomes" id="UP000758155"/>
    </source>
</evidence>
<dbReference type="Pfam" id="PF07065">
    <property type="entry name" value="D123"/>
    <property type="match status" value="1"/>
</dbReference>
<dbReference type="Proteomes" id="UP000758155">
    <property type="component" value="Unassembled WGS sequence"/>
</dbReference>
<accession>A0A9P4WIX1</accession>
<evidence type="ECO:0000313" key="3">
    <source>
        <dbReference type="EMBL" id="KAF3033484.1"/>
    </source>
</evidence>
<feature type="compositionally biased region" description="Acidic residues" evidence="2">
    <location>
        <begin position="62"/>
        <end position="74"/>
    </location>
</feature>
<dbReference type="InterPro" id="IPR009772">
    <property type="entry name" value="CDC123"/>
</dbReference>
<reference evidence="3" key="1">
    <citation type="submission" date="2019-04" db="EMBL/GenBank/DDBJ databases">
        <title>Sequencing of skin fungus with MAO and IRED activity.</title>
        <authorList>
            <person name="Marsaioli A.J."/>
            <person name="Bonatto J.M.C."/>
            <person name="Reis Junior O."/>
        </authorList>
    </citation>
    <scope>NUCLEOTIDE SEQUENCE</scope>
    <source>
        <strain evidence="3">28M1</strain>
    </source>
</reference>
<comment type="similarity">
    <text evidence="1">Belongs to the CDC123 family.</text>
</comment>
<organism evidence="3 4">
    <name type="scientific">Didymella heteroderae</name>
    <dbReference type="NCBI Taxonomy" id="1769908"/>
    <lineage>
        <taxon>Eukaryota</taxon>
        <taxon>Fungi</taxon>
        <taxon>Dikarya</taxon>
        <taxon>Ascomycota</taxon>
        <taxon>Pezizomycotina</taxon>
        <taxon>Dothideomycetes</taxon>
        <taxon>Pleosporomycetidae</taxon>
        <taxon>Pleosporales</taxon>
        <taxon>Pleosporineae</taxon>
        <taxon>Didymellaceae</taxon>
        <taxon>Didymella</taxon>
    </lineage>
</organism>
<proteinExistence type="inferred from homology"/>
<dbReference type="PANTHER" id="PTHR15323">
    <property type="entry name" value="D123 PROTEIN"/>
    <property type="match status" value="1"/>
</dbReference>
<dbReference type="PANTHER" id="PTHR15323:SF6">
    <property type="entry name" value="CELL DIVISION CYCLE PROTEIN 123 HOMOLOG"/>
    <property type="match status" value="1"/>
</dbReference>
<dbReference type="OrthoDB" id="360540at2759"/>
<comment type="caution">
    <text evidence="3">The sequence shown here is derived from an EMBL/GenBank/DDBJ whole genome shotgun (WGS) entry which is preliminary data.</text>
</comment>
<evidence type="ECO:0000256" key="2">
    <source>
        <dbReference type="SAM" id="MobiDB-lite"/>
    </source>
</evidence>
<dbReference type="AlphaFoldDB" id="A0A9P4WIX1"/>
<keyword evidence="4" id="KW-1185">Reference proteome</keyword>